<gene>
    <name evidence="3" type="ORF">ERUC_LOCUS35419</name>
</gene>
<keyword evidence="2" id="KW-1133">Transmembrane helix</keyword>
<dbReference type="InterPro" id="IPR001925">
    <property type="entry name" value="Porin_Euk"/>
</dbReference>
<organism evidence="3 4">
    <name type="scientific">Eruca vesicaria subsp. sativa</name>
    <name type="common">Garden rocket</name>
    <name type="synonym">Eruca sativa</name>
    <dbReference type="NCBI Taxonomy" id="29727"/>
    <lineage>
        <taxon>Eukaryota</taxon>
        <taxon>Viridiplantae</taxon>
        <taxon>Streptophyta</taxon>
        <taxon>Embryophyta</taxon>
        <taxon>Tracheophyta</taxon>
        <taxon>Spermatophyta</taxon>
        <taxon>Magnoliopsida</taxon>
        <taxon>eudicotyledons</taxon>
        <taxon>Gunneridae</taxon>
        <taxon>Pentapetalae</taxon>
        <taxon>rosids</taxon>
        <taxon>malvids</taxon>
        <taxon>Brassicales</taxon>
        <taxon>Brassicaceae</taxon>
        <taxon>Brassiceae</taxon>
        <taxon>Eruca</taxon>
    </lineage>
</organism>
<evidence type="ECO:0000313" key="4">
    <source>
        <dbReference type="Proteomes" id="UP001642260"/>
    </source>
</evidence>
<accession>A0ABC8LHV8</accession>
<keyword evidence="2" id="KW-0812">Transmembrane</keyword>
<dbReference type="GO" id="GO:0005739">
    <property type="term" value="C:mitochondrion"/>
    <property type="evidence" value="ECO:0007669"/>
    <property type="project" value="UniProtKB-ARBA"/>
</dbReference>
<dbReference type="PROSITE" id="PS00558">
    <property type="entry name" value="EUKARYOTIC_PORIN"/>
    <property type="match status" value="1"/>
</dbReference>
<protein>
    <submittedName>
        <fullName evidence="3">Uncharacterized protein</fullName>
    </submittedName>
</protein>
<name>A0ABC8LHV8_ERUVS</name>
<sequence length="173" mass="18929">MACDLLLASKYLITSLASWMCNMFILMLRFIPALASTQLLCLIYMSATIGSQTDYLGGEVGFDTASSSLTKYNAEIGFNKADFSVALVLGEYTSYLRPHGESNHIRWCIFSIGSSYSLDPFTTVKARLSNNGKAGMVVQSEWRPKSLITLSAEYDSKAVTSLPRLGLALSLKP</sequence>
<dbReference type="Pfam" id="PF01459">
    <property type="entry name" value="Porin_3"/>
    <property type="match status" value="1"/>
</dbReference>
<dbReference type="AlphaFoldDB" id="A0ABC8LHV8"/>
<dbReference type="InterPro" id="IPR027246">
    <property type="entry name" value="Porin_Euk/Tom40"/>
</dbReference>
<dbReference type="PANTHER" id="PTHR11743:SF72">
    <property type="entry name" value="PORIN DOMAIN-CONTAINING PROTEIN"/>
    <property type="match status" value="1"/>
</dbReference>
<dbReference type="Gene3D" id="2.40.160.10">
    <property type="entry name" value="Porin"/>
    <property type="match status" value="1"/>
</dbReference>
<dbReference type="InterPro" id="IPR023614">
    <property type="entry name" value="Porin_dom_sf"/>
</dbReference>
<dbReference type="EMBL" id="CAKOAT010570709">
    <property type="protein sequence ID" value="CAH8382936.1"/>
    <property type="molecule type" value="Genomic_DNA"/>
</dbReference>
<proteinExistence type="inferred from homology"/>
<feature type="transmembrane region" description="Helical" evidence="2">
    <location>
        <begin position="12"/>
        <end position="31"/>
    </location>
</feature>
<evidence type="ECO:0000256" key="2">
    <source>
        <dbReference type="SAM" id="Phobius"/>
    </source>
</evidence>
<comment type="caution">
    <text evidence="3">The sequence shown here is derived from an EMBL/GenBank/DDBJ whole genome shotgun (WGS) entry which is preliminary data.</text>
</comment>
<comment type="similarity">
    <text evidence="1">Belongs to the eukaryotic mitochondrial porin (TC 1.B.8.1) family.</text>
</comment>
<reference evidence="3 4" key="1">
    <citation type="submission" date="2022-03" db="EMBL/GenBank/DDBJ databases">
        <authorList>
            <person name="Macdonald S."/>
            <person name="Ahmed S."/>
            <person name="Newling K."/>
        </authorList>
    </citation>
    <scope>NUCLEOTIDE SEQUENCE [LARGE SCALE GENOMIC DNA]</scope>
</reference>
<dbReference type="PANTHER" id="PTHR11743">
    <property type="entry name" value="VOLTAGE-DEPENDENT ANION-SELECTIVE CHANNEL"/>
    <property type="match status" value="1"/>
</dbReference>
<keyword evidence="2" id="KW-0472">Membrane</keyword>
<evidence type="ECO:0000256" key="1">
    <source>
        <dbReference type="ARBA" id="ARBA00009624"/>
    </source>
</evidence>
<evidence type="ECO:0000313" key="3">
    <source>
        <dbReference type="EMBL" id="CAH8382936.1"/>
    </source>
</evidence>
<dbReference type="Proteomes" id="UP001642260">
    <property type="component" value="Unassembled WGS sequence"/>
</dbReference>
<keyword evidence="4" id="KW-1185">Reference proteome</keyword>